<accession>A0A2K8NTS5</accession>
<sequence>MIKKTTPVLLEVKAVSNAIPKPSKKANWYKSGDYLDYIARHEATRGIEFSTEEIIQLQSKKANAWKKYNYSLKQKKTLLESLSENHDVYTSIKKAIWDESFKDYKQTLLDLTSTKELHTGVFDLKGEISRKEMYFKKKAFNKIVDDQLIWSGVISFSEDFMNEHQIFSGKEFHKIVSRNLKKLMIQNELNPKQMETAISFHKNTDNTHFHFAFFEKYPTKYNNETKQKEFRKTFMLNLNSMRELEINIESDIKSNMEVFDDLFQSRDELRAAYKTTHNNFQEVFEDLILTKKPLSSNLLKCYRSVKKIKSKNNNLTFGSKNLSKKDKNNLLNLTTIYLENNPALNDKYLEFLEINKNVAKKQFDLFFESYSDSDFVKSKYPNLDKIELYNLTNLNDEELQWDYKFDLSDPIEFLKFKNNEFINENIFHKNENGIYEGILVQIGNELLEDVEYMTLPTLRKNQPTSFKTDNTFNSTDNYSFVDWKKNKDEYSINKFIDEVQYLSTQKAREIQYLIDTKDKQLTKQIN</sequence>
<dbReference type="KEGG" id="elj:ELUMI_v1c05160"/>
<protein>
    <submittedName>
        <fullName evidence="1">Uncharacterized protein</fullName>
    </submittedName>
</protein>
<reference evidence="1 2" key="1">
    <citation type="submission" date="2017-11" db="EMBL/GenBank/DDBJ databases">
        <title>Genome sequence of Entomoplasma luminosum PIMN-1 (ATCC 49195).</title>
        <authorList>
            <person name="Lo W.-S."/>
            <person name="Gasparich G.E."/>
            <person name="Kuo C.-H."/>
        </authorList>
    </citation>
    <scope>NUCLEOTIDE SEQUENCE [LARGE SCALE GENOMIC DNA]</scope>
    <source>
        <strain evidence="1 2">PIMN-1</strain>
    </source>
</reference>
<dbReference type="RefSeq" id="WP_025734666.1">
    <property type="nucleotide sequence ID" value="NZ_CP024963.1"/>
</dbReference>
<evidence type="ECO:0000313" key="2">
    <source>
        <dbReference type="Proteomes" id="UP000232063"/>
    </source>
</evidence>
<proteinExistence type="predicted"/>
<dbReference type="OrthoDB" id="391777at2"/>
<name>A0A2K8NTS5_9MOLU</name>
<dbReference type="EMBL" id="CP024963">
    <property type="protein sequence ID" value="ATZ17240.1"/>
    <property type="molecule type" value="Genomic_DNA"/>
</dbReference>
<organism evidence="1 2">
    <name type="scientific">Williamsoniiplasma luminosum</name>
    <dbReference type="NCBI Taxonomy" id="214888"/>
    <lineage>
        <taxon>Bacteria</taxon>
        <taxon>Bacillati</taxon>
        <taxon>Mycoplasmatota</taxon>
        <taxon>Mollicutes</taxon>
        <taxon>Entomoplasmatales</taxon>
        <taxon>Williamsoniiplasma</taxon>
    </lineage>
</organism>
<gene>
    <name evidence="1" type="ORF">ELUMI_v1c05160</name>
</gene>
<keyword evidence="2" id="KW-1185">Reference proteome</keyword>
<dbReference type="Proteomes" id="UP000232063">
    <property type="component" value="Chromosome"/>
</dbReference>
<evidence type="ECO:0000313" key="1">
    <source>
        <dbReference type="EMBL" id="ATZ17240.1"/>
    </source>
</evidence>
<dbReference type="AlphaFoldDB" id="A0A2K8NTS5"/>